<feature type="transmembrane region" description="Helical" evidence="1">
    <location>
        <begin position="46"/>
        <end position="68"/>
    </location>
</feature>
<keyword evidence="1" id="KW-0812">Transmembrane</keyword>
<feature type="transmembrane region" description="Helical" evidence="1">
    <location>
        <begin position="75"/>
        <end position="96"/>
    </location>
</feature>
<proteinExistence type="predicted"/>
<dbReference type="Proteomes" id="UP000033448">
    <property type="component" value="Unassembled WGS sequence"/>
</dbReference>
<evidence type="ECO:0000259" key="2">
    <source>
        <dbReference type="Pfam" id="PF03372"/>
    </source>
</evidence>
<accession>A0A0F0KGE3</accession>
<keyword evidence="1" id="KW-0472">Membrane</keyword>
<comment type="caution">
    <text evidence="3">The sequence shown here is derived from an EMBL/GenBank/DDBJ whole genome shotgun (WGS) entry which is preliminary data.</text>
</comment>
<dbReference type="GO" id="GO:0003824">
    <property type="term" value="F:catalytic activity"/>
    <property type="evidence" value="ECO:0007669"/>
    <property type="project" value="InterPro"/>
</dbReference>
<dbReference type="AlphaFoldDB" id="A0A0F0KGE3"/>
<evidence type="ECO:0000313" key="4">
    <source>
        <dbReference type="Proteomes" id="UP000033448"/>
    </source>
</evidence>
<dbReference type="Gene3D" id="3.60.10.10">
    <property type="entry name" value="Endonuclease/exonuclease/phosphatase"/>
    <property type="match status" value="1"/>
</dbReference>
<reference evidence="3 4" key="1">
    <citation type="submission" date="2015-02" db="EMBL/GenBank/DDBJ databases">
        <title>Draft genome sequences of ten Microbacterium spp. with emphasis on heavy metal contaminated environments.</title>
        <authorList>
            <person name="Corretto E."/>
        </authorList>
    </citation>
    <scope>NUCLEOTIDE SEQUENCE [LARGE SCALE GENOMIC DNA]</scope>
    <source>
        <strain evidence="3 4">DSM 23848</strain>
    </source>
</reference>
<dbReference type="InterPro" id="IPR036691">
    <property type="entry name" value="Endo/exonu/phosph_ase_sf"/>
</dbReference>
<dbReference type="PATRIC" id="fig|582680.7.peg.3036"/>
<dbReference type="Pfam" id="PF03372">
    <property type="entry name" value="Exo_endo_phos"/>
    <property type="match status" value="1"/>
</dbReference>
<gene>
    <name evidence="3" type="ORF">RL72_02979</name>
</gene>
<sequence length="315" mass="32506">MTQATSEPTGTRRATPRRGAVVALLLTSVLLTAMVLLGAAPGPLGTAIAVTLPWLGFVLVPLVIGALVVRPRTAWTAAVPLVAWTVALWGFLPVPWQGDPAPADGRLLVATQNVEAGSGTGAESARVLAADGAAILAFTELDGDSGSAIADELADAYPHSYRVGTVGVWSRYPIADEEALDLGLGWKRALRVEVDAPGGAVSVYVVHAASLRPGAQGARDAMLSALGERIRKDRTPRTIALGDFNAVSTDPALAAVSRELGEVRFGGLAPSFTWPASFPAVRIDHVFQRGFASAAAKTTAAGRSDHLAIVAALQG</sequence>
<evidence type="ECO:0000256" key="1">
    <source>
        <dbReference type="SAM" id="Phobius"/>
    </source>
</evidence>
<feature type="domain" description="Endonuclease/exonuclease/phosphatase" evidence="2">
    <location>
        <begin position="110"/>
        <end position="306"/>
    </location>
</feature>
<dbReference type="SUPFAM" id="SSF56219">
    <property type="entry name" value="DNase I-like"/>
    <property type="match status" value="1"/>
</dbReference>
<dbReference type="InterPro" id="IPR005135">
    <property type="entry name" value="Endo/exonuclease/phosphatase"/>
</dbReference>
<dbReference type="EMBL" id="JYIT01000083">
    <property type="protein sequence ID" value="KJL19933.1"/>
    <property type="molecule type" value="Genomic_DNA"/>
</dbReference>
<protein>
    <recommendedName>
        <fullName evidence="2">Endonuclease/exonuclease/phosphatase domain-containing protein</fullName>
    </recommendedName>
</protein>
<organism evidence="3 4">
    <name type="scientific">Microbacterium azadirachtae</name>
    <dbReference type="NCBI Taxonomy" id="582680"/>
    <lineage>
        <taxon>Bacteria</taxon>
        <taxon>Bacillati</taxon>
        <taxon>Actinomycetota</taxon>
        <taxon>Actinomycetes</taxon>
        <taxon>Micrococcales</taxon>
        <taxon>Microbacteriaceae</taxon>
        <taxon>Microbacterium</taxon>
    </lineage>
</organism>
<feature type="transmembrane region" description="Helical" evidence="1">
    <location>
        <begin position="20"/>
        <end position="40"/>
    </location>
</feature>
<evidence type="ECO:0000313" key="3">
    <source>
        <dbReference type="EMBL" id="KJL19933.1"/>
    </source>
</evidence>
<dbReference type="OrthoDB" id="4316587at2"/>
<name>A0A0F0KGE3_9MICO</name>
<keyword evidence="1" id="KW-1133">Transmembrane helix</keyword>
<keyword evidence="4" id="KW-1185">Reference proteome</keyword>
<dbReference type="RefSeq" id="WP_052674453.1">
    <property type="nucleotide sequence ID" value="NZ_JYIT01000083.1"/>
</dbReference>